<accession>A0A5B8CCP1</accession>
<dbReference type="Proteomes" id="UP000311469">
    <property type="component" value="Chromosome cSF1"/>
</dbReference>
<evidence type="ECO:0000313" key="1">
    <source>
        <dbReference type="EMBL" id="QDC37274.1"/>
    </source>
</evidence>
<dbReference type="InterPro" id="IPR021799">
    <property type="entry name" value="PIN-like_prokaryotic"/>
</dbReference>
<evidence type="ECO:0008006" key="3">
    <source>
        <dbReference type="Google" id="ProtNLM"/>
    </source>
</evidence>
<dbReference type="EMBL" id="CP041016">
    <property type="protein sequence ID" value="QDC37274.1"/>
    <property type="molecule type" value="Genomic_DNA"/>
</dbReference>
<reference evidence="1 2" key="1">
    <citation type="submission" date="2019-06" db="EMBL/GenBank/DDBJ databases">
        <title>Genome organization and adaptive potential of archetypical organophosphate degarding Sphingobium fuliginis ATCC 27551.</title>
        <authorList>
            <person name="Sarwar A."/>
            <person name="Parthasarathy S."/>
            <person name="Singh C."/>
            <person name="Siddavattam D."/>
        </authorList>
    </citation>
    <scope>NUCLEOTIDE SEQUENCE [LARGE SCALE GENOMIC DNA]</scope>
    <source>
        <strain evidence="1 2">ATCC 27551</strain>
    </source>
</reference>
<gene>
    <name evidence="1" type="ORF">FIL70_08625</name>
</gene>
<protein>
    <recommendedName>
        <fullName evidence="3">PIN domain-containing protein</fullName>
    </recommendedName>
</protein>
<dbReference type="AlphaFoldDB" id="A0A5B8CCP1"/>
<organism evidence="1 2">
    <name type="scientific">Sphingobium fuliginis ATCC 27551</name>
    <dbReference type="NCBI Taxonomy" id="1208342"/>
    <lineage>
        <taxon>Bacteria</taxon>
        <taxon>Pseudomonadati</taxon>
        <taxon>Pseudomonadota</taxon>
        <taxon>Alphaproteobacteria</taxon>
        <taxon>Sphingomonadales</taxon>
        <taxon>Sphingomonadaceae</taxon>
        <taxon>Sphingobium</taxon>
    </lineage>
</organism>
<name>A0A5B8CCP1_SPHSA</name>
<dbReference type="RefSeq" id="WP_140042072.1">
    <property type="nucleotide sequence ID" value="NZ_CP041016.1"/>
</dbReference>
<evidence type="ECO:0000313" key="2">
    <source>
        <dbReference type="Proteomes" id="UP000311469"/>
    </source>
</evidence>
<sequence length="211" mass="22364">MSLPGSWPDGSAPLVGDASVWINLVATERAETILRASRARHLITSTALGELETGRAKGRHTAAVMVELIAMGLIDEVRLGAAEEEVFLSLVAGPVSQTLDDGEAATIAFALGGGSVALIDERKATGLCGQQFPSLTVASTTDLLLSGAVRQALGEEELSNGLFLALSGARMRVPDRHLEEVCRLLGPKRARLCPSLPARWRQEDRQRAEGS</sequence>
<proteinExistence type="predicted"/>
<dbReference type="Pfam" id="PF11848">
    <property type="entry name" value="DUF3368"/>
    <property type="match status" value="1"/>
</dbReference>
<dbReference type="KEGG" id="sufl:FIL70_08625"/>